<dbReference type="EMBL" id="LZYO01000282">
    <property type="protein sequence ID" value="ODH20421.1"/>
    <property type="molecule type" value="Genomic_DNA"/>
</dbReference>
<dbReference type="PANTHER" id="PTHR21054:SF2">
    <property type="entry name" value="MIP04191P"/>
    <property type="match status" value="1"/>
</dbReference>
<dbReference type="GO" id="GO:0005737">
    <property type="term" value="C:cytoplasm"/>
    <property type="evidence" value="ECO:0007669"/>
    <property type="project" value="TreeGrafter"/>
</dbReference>
<accession>A0A1D2J9B1</accession>
<dbReference type="AlphaFoldDB" id="A0A1D2J9B1"/>
<comment type="caution">
    <text evidence="1">The sequence shown here is derived from an EMBL/GenBank/DDBJ whole genome shotgun (WGS) entry which is preliminary data.</text>
</comment>
<sequence length="751" mass="82912">MPIVSDDFRIDNISQGETVYQRCLIIKGWCKSAGEAGFLTVQNLDADGFQNFSQLSHPIIEGRFTFITMLTLGINQLFICRGSHYGNMAPVPSTEQLVVCINYVPLLQCPPLHLAIMIAKDSPLLIDCPPTLSGDHSSLDAVIAKFCTTAYMWQALTAEDMRMKGLGRRSFRLEEGGTDSVSQEFKNRQGQNLLHANGCTRSMAKVHLVWSDKTVAELNDPNIAQQNPHAAEKNKLFEYFLDALKQYGAPFEPSTRPIVAGLILDSHYSADKNLILGHAALGCYNPGNISLGMFGSHLTYSWPRSIEEINSCLLDTRCPGPTVGNDNGECASMWEACAIGQGAFLHEVGHAFGAPHTTGIMSRGYAQHWPRNFLAKTAYCVHRRTEGVVMIDRQTENNARWDLRDALSFRLFPHFWIPGDEYLEPDVRTEKPRATAVGQEADDGARRCIKLSCGAGIAQITFNDDGNPEPSPTVTSPAKEVIFTMKQIQSRFPRKHNRNNPLKLTMLGMNGKTGTVRDVWRLFDSMSVIAIPSSKVVLTKQSIRCPDMEVEDPDPTLVWTWATLLTKPRGRDAKASGGRMKLVKSIDVRTGMFLDGLYVDFEDGERVKCGPRLNPSGGEHLFGGHAAEVVDIIPSSSSGKGDGRVDYGNREIVKIQVARRDDVLTGLRIHLKDGTEGGRLSGFEGHVEERCVLEPPPGHRIVGFFGSNWWGCKFNAIFEFGILTAPRGVELPEVVYGMKELMNTDGGHAVS</sequence>
<dbReference type="InterPro" id="IPR053002">
    <property type="entry name" value="Metalloproteinase_M10B"/>
</dbReference>
<protein>
    <recommendedName>
        <fullName evidence="3">Jacalin-type lectin domain-containing protein</fullName>
    </recommendedName>
</protein>
<dbReference type="Proteomes" id="UP000242814">
    <property type="component" value="Unassembled WGS sequence"/>
</dbReference>
<gene>
    <name evidence="1" type="ORF">ACO22_05895</name>
</gene>
<dbReference type="PANTHER" id="PTHR21054">
    <property type="entry name" value="ZINC METALLOPROTEINASE-RELATED"/>
    <property type="match status" value="1"/>
</dbReference>
<name>A0A1D2J9B1_PARBR</name>
<dbReference type="VEuPathDB" id="FungiDB:PADG_00962"/>
<dbReference type="InterPro" id="IPR021917">
    <property type="entry name" value="Unchr_Zn-peptidase-like"/>
</dbReference>
<evidence type="ECO:0000313" key="1">
    <source>
        <dbReference type="EMBL" id="ODH20421.1"/>
    </source>
</evidence>
<proteinExistence type="predicted"/>
<evidence type="ECO:0000313" key="2">
    <source>
        <dbReference type="Proteomes" id="UP000242814"/>
    </source>
</evidence>
<organism evidence="1 2">
    <name type="scientific">Paracoccidioides brasiliensis</name>
    <dbReference type="NCBI Taxonomy" id="121759"/>
    <lineage>
        <taxon>Eukaryota</taxon>
        <taxon>Fungi</taxon>
        <taxon>Dikarya</taxon>
        <taxon>Ascomycota</taxon>
        <taxon>Pezizomycotina</taxon>
        <taxon>Eurotiomycetes</taxon>
        <taxon>Eurotiomycetidae</taxon>
        <taxon>Onygenales</taxon>
        <taxon>Ajellomycetaceae</taxon>
        <taxon>Paracoccidioides</taxon>
    </lineage>
</organism>
<dbReference type="Pfam" id="PF12044">
    <property type="entry name" value="Metallopep"/>
    <property type="match status" value="1"/>
</dbReference>
<reference evidence="1 2" key="1">
    <citation type="submission" date="2016-06" db="EMBL/GenBank/DDBJ databases">
        <authorList>
            <person name="Kjaerup R.B."/>
            <person name="Dalgaard T.S."/>
            <person name="Juul-Madsen H.R."/>
        </authorList>
    </citation>
    <scope>NUCLEOTIDE SEQUENCE [LARGE SCALE GENOMIC DNA]</scope>
    <source>
        <strain evidence="1 2">Pb300</strain>
    </source>
</reference>
<evidence type="ECO:0008006" key="3">
    <source>
        <dbReference type="Google" id="ProtNLM"/>
    </source>
</evidence>
<dbReference type="VEuPathDB" id="FungiDB:PABG_02532"/>